<name>A0A8J3B446_9ACTN</name>
<reference evidence="10" key="2">
    <citation type="submission" date="2020-09" db="EMBL/GenBank/DDBJ databases">
        <authorList>
            <person name="Sun Q."/>
            <person name="Ohkuma M."/>
        </authorList>
    </citation>
    <scope>NUCLEOTIDE SEQUENCE</scope>
    <source>
        <strain evidence="10">JCM 3090</strain>
    </source>
</reference>
<proteinExistence type="inferred from homology"/>
<feature type="region of interest" description="Disordered" evidence="6">
    <location>
        <begin position="396"/>
        <end position="416"/>
    </location>
</feature>
<comment type="similarity">
    <text evidence="1 5">Belongs to the peptidase S8 family.</text>
</comment>
<feature type="compositionally biased region" description="Low complexity" evidence="6">
    <location>
        <begin position="326"/>
        <end position="353"/>
    </location>
</feature>
<organism evidence="10 11">
    <name type="scientific">Pilimelia anulata</name>
    <dbReference type="NCBI Taxonomy" id="53371"/>
    <lineage>
        <taxon>Bacteria</taxon>
        <taxon>Bacillati</taxon>
        <taxon>Actinomycetota</taxon>
        <taxon>Actinomycetes</taxon>
        <taxon>Micromonosporales</taxon>
        <taxon>Micromonosporaceae</taxon>
        <taxon>Pilimelia</taxon>
    </lineage>
</organism>
<keyword evidence="2 5" id="KW-0645">Protease</keyword>
<keyword evidence="8" id="KW-0732">Signal</keyword>
<dbReference type="Pfam" id="PF00082">
    <property type="entry name" value="Peptidase_S8"/>
    <property type="match status" value="1"/>
</dbReference>
<feature type="active site" description="Charge relay system" evidence="5">
    <location>
        <position position="110"/>
    </location>
</feature>
<keyword evidence="7" id="KW-0812">Transmembrane</keyword>
<evidence type="ECO:0000256" key="4">
    <source>
        <dbReference type="ARBA" id="ARBA00022825"/>
    </source>
</evidence>
<evidence type="ECO:0000256" key="7">
    <source>
        <dbReference type="SAM" id="Phobius"/>
    </source>
</evidence>
<feature type="region of interest" description="Disordered" evidence="6">
    <location>
        <begin position="312"/>
        <end position="353"/>
    </location>
</feature>
<dbReference type="InterPro" id="IPR015500">
    <property type="entry name" value="Peptidase_S8_subtilisin-rel"/>
</dbReference>
<dbReference type="GO" id="GO:0004252">
    <property type="term" value="F:serine-type endopeptidase activity"/>
    <property type="evidence" value="ECO:0007669"/>
    <property type="project" value="UniProtKB-UniRule"/>
</dbReference>
<dbReference type="InterPro" id="IPR023827">
    <property type="entry name" value="Peptidase_S8_Asp-AS"/>
</dbReference>
<dbReference type="PANTHER" id="PTHR43399:SF4">
    <property type="entry name" value="CELL WALL-ASSOCIATED PROTEASE"/>
    <property type="match status" value="1"/>
</dbReference>
<dbReference type="SUPFAM" id="SSF52743">
    <property type="entry name" value="Subtilisin-like"/>
    <property type="match status" value="1"/>
</dbReference>
<sequence length="416" mass="40205">MVNPGARPAAWLAAMALATAGAAAAAPHTAAPTGPMPAAAAPTTTQRGAPGTWHLAALRTEAAHRLTRGAGVTVAVVDSGVDRHPDLAANLLPGADLTGAGDAAADAEGHGTGMAGVIAGPGGVAPLARLLPLRTSAPGRPGDERPVARAIGYAVDRGARIVNVSRSVGPSRDLARAAAAAAARGVLVVAAAGNRPADVVVVAPARYPGVLAVGATGPAAARAPLSVAGPELALTAPGVDVRTTAPGGRYQRLSGTSVAAAVVAGAAALVWARYPQLTADGVAARLTGTAVDRGPPGRDPEYGHGALDLLRALTAPPDPNGPPAGPAAATAPPTATAGPDPATGPGPTAGPGAAARAAAWPLAPDRWALGWWAVPIVTVAAGALALLARRCRAAPADHGPDCCPAAGGAGPDDADR</sequence>
<feature type="chain" id="PRO_5035315973" description="Peptidase S8/S53 domain-containing protein" evidence="8">
    <location>
        <begin position="26"/>
        <end position="416"/>
    </location>
</feature>
<dbReference type="Gene3D" id="3.40.50.200">
    <property type="entry name" value="Peptidase S8/S53 domain"/>
    <property type="match status" value="1"/>
</dbReference>
<feature type="region of interest" description="Disordered" evidence="6">
    <location>
        <begin position="27"/>
        <end position="49"/>
    </location>
</feature>
<evidence type="ECO:0000313" key="11">
    <source>
        <dbReference type="Proteomes" id="UP000649739"/>
    </source>
</evidence>
<dbReference type="InterPro" id="IPR000209">
    <property type="entry name" value="Peptidase_S8/S53_dom"/>
</dbReference>
<keyword evidence="3 5" id="KW-0378">Hydrolase</keyword>
<keyword evidence="11" id="KW-1185">Reference proteome</keyword>
<dbReference type="InterPro" id="IPR051048">
    <property type="entry name" value="Peptidase_S8/S53_subtilisin"/>
</dbReference>
<dbReference type="InterPro" id="IPR036852">
    <property type="entry name" value="Peptidase_S8/S53_dom_sf"/>
</dbReference>
<dbReference type="GO" id="GO:0006508">
    <property type="term" value="P:proteolysis"/>
    <property type="evidence" value="ECO:0007669"/>
    <property type="project" value="UniProtKB-KW"/>
</dbReference>
<feature type="compositionally biased region" description="Low complexity" evidence="6">
    <location>
        <begin position="396"/>
        <end position="406"/>
    </location>
</feature>
<comment type="caution">
    <text evidence="10">The sequence shown here is derived from an EMBL/GenBank/DDBJ whole genome shotgun (WGS) entry which is preliminary data.</text>
</comment>
<accession>A0A8J3B446</accession>
<evidence type="ECO:0000256" key="1">
    <source>
        <dbReference type="ARBA" id="ARBA00011073"/>
    </source>
</evidence>
<evidence type="ECO:0000259" key="9">
    <source>
        <dbReference type="Pfam" id="PF00082"/>
    </source>
</evidence>
<dbReference type="EMBL" id="BMQB01000004">
    <property type="protein sequence ID" value="GGJ93057.1"/>
    <property type="molecule type" value="Genomic_DNA"/>
</dbReference>
<evidence type="ECO:0000256" key="3">
    <source>
        <dbReference type="ARBA" id="ARBA00022801"/>
    </source>
</evidence>
<feature type="transmembrane region" description="Helical" evidence="7">
    <location>
        <begin position="369"/>
        <end position="388"/>
    </location>
</feature>
<keyword evidence="7" id="KW-1133">Transmembrane helix</keyword>
<keyword evidence="4 5" id="KW-0720">Serine protease</keyword>
<keyword evidence="7" id="KW-0472">Membrane</keyword>
<dbReference type="PROSITE" id="PS00136">
    <property type="entry name" value="SUBTILASE_ASP"/>
    <property type="match status" value="1"/>
</dbReference>
<feature type="active site" description="Charge relay system" evidence="5">
    <location>
        <position position="78"/>
    </location>
</feature>
<dbReference type="Proteomes" id="UP000649739">
    <property type="component" value="Unassembled WGS sequence"/>
</dbReference>
<feature type="compositionally biased region" description="Pro residues" evidence="6">
    <location>
        <begin position="316"/>
        <end position="325"/>
    </location>
</feature>
<evidence type="ECO:0000313" key="10">
    <source>
        <dbReference type="EMBL" id="GGJ93057.1"/>
    </source>
</evidence>
<feature type="signal peptide" evidence="8">
    <location>
        <begin position="1"/>
        <end position="25"/>
    </location>
</feature>
<evidence type="ECO:0000256" key="6">
    <source>
        <dbReference type="SAM" id="MobiDB-lite"/>
    </source>
</evidence>
<protein>
    <recommendedName>
        <fullName evidence="9">Peptidase S8/S53 domain-containing protein</fullName>
    </recommendedName>
</protein>
<dbReference type="AlphaFoldDB" id="A0A8J3B446"/>
<gene>
    <name evidence="10" type="ORF">GCM10010123_23650</name>
</gene>
<dbReference type="PROSITE" id="PS51892">
    <property type="entry name" value="SUBTILASE"/>
    <property type="match status" value="1"/>
</dbReference>
<dbReference type="PRINTS" id="PR00723">
    <property type="entry name" value="SUBTILISIN"/>
</dbReference>
<evidence type="ECO:0000256" key="8">
    <source>
        <dbReference type="SAM" id="SignalP"/>
    </source>
</evidence>
<evidence type="ECO:0000256" key="5">
    <source>
        <dbReference type="PROSITE-ProRule" id="PRU01240"/>
    </source>
</evidence>
<feature type="domain" description="Peptidase S8/S53" evidence="9">
    <location>
        <begin position="69"/>
        <end position="305"/>
    </location>
</feature>
<feature type="active site" description="Charge relay system" evidence="5">
    <location>
        <position position="257"/>
    </location>
</feature>
<dbReference type="PANTHER" id="PTHR43399">
    <property type="entry name" value="SUBTILISIN-RELATED"/>
    <property type="match status" value="1"/>
</dbReference>
<reference evidence="10" key="1">
    <citation type="journal article" date="2014" name="Int. J. Syst. Evol. Microbiol.">
        <title>Complete genome sequence of Corynebacterium casei LMG S-19264T (=DSM 44701T), isolated from a smear-ripened cheese.</title>
        <authorList>
            <consortium name="US DOE Joint Genome Institute (JGI-PGF)"/>
            <person name="Walter F."/>
            <person name="Albersmeier A."/>
            <person name="Kalinowski J."/>
            <person name="Ruckert C."/>
        </authorList>
    </citation>
    <scope>NUCLEOTIDE SEQUENCE</scope>
    <source>
        <strain evidence="10">JCM 3090</strain>
    </source>
</reference>
<evidence type="ECO:0000256" key="2">
    <source>
        <dbReference type="ARBA" id="ARBA00022670"/>
    </source>
</evidence>